<organism evidence="1 3">
    <name type="scientific">Castilleja foliolosa</name>
    <dbReference type="NCBI Taxonomy" id="1961234"/>
    <lineage>
        <taxon>Eukaryota</taxon>
        <taxon>Viridiplantae</taxon>
        <taxon>Streptophyta</taxon>
        <taxon>Embryophyta</taxon>
        <taxon>Tracheophyta</taxon>
        <taxon>Spermatophyta</taxon>
        <taxon>Magnoliopsida</taxon>
        <taxon>eudicotyledons</taxon>
        <taxon>Gunneridae</taxon>
        <taxon>Pentapetalae</taxon>
        <taxon>asterids</taxon>
        <taxon>lamiids</taxon>
        <taxon>Lamiales</taxon>
        <taxon>Orobanchaceae</taxon>
        <taxon>Pedicularideae</taxon>
        <taxon>Castillejinae</taxon>
        <taxon>Castilleja</taxon>
    </lineage>
</organism>
<dbReference type="AlphaFoldDB" id="A0ABD3CRW1"/>
<evidence type="ECO:0000313" key="3">
    <source>
        <dbReference type="Proteomes" id="UP001632038"/>
    </source>
</evidence>
<dbReference type="Proteomes" id="UP001632038">
    <property type="component" value="Unassembled WGS sequence"/>
</dbReference>
<reference evidence="1 3" key="1">
    <citation type="journal article" date="2024" name="IScience">
        <title>Strigolactones Initiate the Formation of Haustorium-like Structures in Castilleja.</title>
        <authorList>
            <person name="Buerger M."/>
            <person name="Peterson D."/>
            <person name="Chory J."/>
        </authorList>
    </citation>
    <scope>NUCLEOTIDE SEQUENCE</scope>
    <source>
        <strain evidence="1">Tecolote</strain>
        <tissue evidence="1">Flower</tissue>
    </source>
</reference>
<name>A0ABD3CRW1_9LAMI</name>
<dbReference type="EMBL" id="JAVIJP010000032">
    <property type="protein sequence ID" value="KAL3632309.1"/>
    <property type="molecule type" value="Genomic_DNA"/>
</dbReference>
<sequence>MAATVDSGSGDKGLPRLSLEVAAPEFRHRLAACGPKRPGLDTIVEEHVYCR</sequence>
<accession>A0ABD3CRW1</accession>
<protein>
    <submittedName>
        <fullName evidence="1">Uncharacterized protein</fullName>
    </submittedName>
</protein>
<comment type="caution">
    <text evidence="1">The sequence shown here is derived from an EMBL/GenBank/DDBJ whole genome shotgun (WGS) entry which is preliminary data.</text>
</comment>
<gene>
    <name evidence="2" type="ORF">CASFOL_001855</name>
    <name evidence="1" type="ORF">CASFOL_025293</name>
</gene>
<proteinExistence type="predicted"/>
<dbReference type="EMBL" id="JAVIJP010000005">
    <property type="protein sequence ID" value="KAL3652174.1"/>
    <property type="molecule type" value="Genomic_DNA"/>
</dbReference>
<reference evidence="1" key="2">
    <citation type="submission" date="2024-11" db="EMBL/GenBank/DDBJ databases">
        <authorList>
            <person name="Burger M."/>
            <person name="Chory J."/>
        </authorList>
    </citation>
    <scope>NUCLEOTIDE SEQUENCE</scope>
    <source>
        <strain evidence="1">Tecolote</strain>
        <tissue evidence="1">Flower</tissue>
    </source>
</reference>
<evidence type="ECO:0000313" key="2">
    <source>
        <dbReference type="EMBL" id="KAL3652174.1"/>
    </source>
</evidence>
<evidence type="ECO:0000313" key="1">
    <source>
        <dbReference type="EMBL" id="KAL3632309.1"/>
    </source>
</evidence>
<keyword evidence="3" id="KW-1185">Reference proteome</keyword>